<gene>
    <name evidence="1" type="ORF">B0H16DRAFT_1860745</name>
</gene>
<evidence type="ECO:0000313" key="2">
    <source>
        <dbReference type="Proteomes" id="UP001215598"/>
    </source>
</evidence>
<protein>
    <submittedName>
        <fullName evidence="1">Uncharacterized protein</fullName>
    </submittedName>
</protein>
<dbReference type="AlphaFoldDB" id="A0AAD7DCU8"/>
<organism evidence="1 2">
    <name type="scientific">Mycena metata</name>
    <dbReference type="NCBI Taxonomy" id="1033252"/>
    <lineage>
        <taxon>Eukaryota</taxon>
        <taxon>Fungi</taxon>
        <taxon>Dikarya</taxon>
        <taxon>Basidiomycota</taxon>
        <taxon>Agaricomycotina</taxon>
        <taxon>Agaricomycetes</taxon>
        <taxon>Agaricomycetidae</taxon>
        <taxon>Agaricales</taxon>
        <taxon>Marasmiineae</taxon>
        <taxon>Mycenaceae</taxon>
        <taxon>Mycena</taxon>
    </lineage>
</organism>
<name>A0AAD7DCU8_9AGAR</name>
<evidence type="ECO:0000313" key="1">
    <source>
        <dbReference type="EMBL" id="KAJ7688661.1"/>
    </source>
</evidence>
<dbReference type="EMBL" id="JARKIB010000933">
    <property type="protein sequence ID" value="KAJ7688661.1"/>
    <property type="molecule type" value="Genomic_DNA"/>
</dbReference>
<dbReference type="Proteomes" id="UP001215598">
    <property type="component" value="Unassembled WGS sequence"/>
</dbReference>
<accession>A0AAD7DCU8</accession>
<comment type="caution">
    <text evidence="1">The sequence shown here is derived from an EMBL/GenBank/DDBJ whole genome shotgun (WGS) entry which is preliminary data.</text>
</comment>
<keyword evidence="2" id="KW-1185">Reference proteome</keyword>
<sequence length="335" mass="37470">MSNVYRLPRIALDSNFYGIEEACKLVNEYALDTALRFEPGSQTRDKLDDVMERYIRLSIHLLDCALRPANTGWLRRHELTMIELIVVHDAISNIMGFLAIFAPLSCRSAFCSQMTSTPSPPTTPVGIAHLIGSPAGRALATRVEEACRMIQPLEVSDQEYAEQREWAPPISVSLILRQVLRPAVFVLQQALDPSFHRTGYGRFEFPLSTTRMVQHSIRKLMELVHLISLTDPEYPSYVALWDGVAGVHLIPHEPPVSDVAMGQLEILDYMAEVYGFVGENTAEGVEMSAGLEHLKRVATCWAALLGTRGEYPEFERSGRMMRRPVNTGWASLSGP</sequence>
<proteinExistence type="predicted"/>
<reference evidence="1" key="1">
    <citation type="submission" date="2023-03" db="EMBL/GenBank/DDBJ databases">
        <title>Massive genome expansion in bonnet fungi (Mycena s.s.) driven by repeated elements and novel gene families across ecological guilds.</title>
        <authorList>
            <consortium name="Lawrence Berkeley National Laboratory"/>
            <person name="Harder C.B."/>
            <person name="Miyauchi S."/>
            <person name="Viragh M."/>
            <person name="Kuo A."/>
            <person name="Thoen E."/>
            <person name="Andreopoulos B."/>
            <person name="Lu D."/>
            <person name="Skrede I."/>
            <person name="Drula E."/>
            <person name="Henrissat B."/>
            <person name="Morin E."/>
            <person name="Kohler A."/>
            <person name="Barry K."/>
            <person name="LaButti K."/>
            <person name="Morin E."/>
            <person name="Salamov A."/>
            <person name="Lipzen A."/>
            <person name="Mereny Z."/>
            <person name="Hegedus B."/>
            <person name="Baldrian P."/>
            <person name="Stursova M."/>
            <person name="Weitz H."/>
            <person name="Taylor A."/>
            <person name="Grigoriev I.V."/>
            <person name="Nagy L.G."/>
            <person name="Martin F."/>
            <person name="Kauserud H."/>
        </authorList>
    </citation>
    <scope>NUCLEOTIDE SEQUENCE</scope>
    <source>
        <strain evidence="1">CBHHK182m</strain>
    </source>
</reference>